<feature type="region of interest" description="Disordered" evidence="1">
    <location>
        <begin position="106"/>
        <end position="207"/>
    </location>
</feature>
<protein>
    <submittedName>
        <fullName evidence="2">Uncharacterized protein</fullName>
    </submittedName>
</protein>
<evidence type="ECO:0000313" key="2">
    <source>
        <dbReference type="EMBL" id="KAF2189902.1"/>
    </source>
</evidence>
<accession>A0A6A6EGD7</accession>
<feature type="compositionally biased region" description="Polar residues" evidence="1">
    <location>
        <begin position="106"/>
        <end position="121"/>
    </location>
</feature>
<feature type="compositionally biased region" description="Polar residues" evidence="1">
    <location>
        <begin position="159"/>
        <end position="175"/>
    </location>
</feature>
<evidence type="ECO:0000313" key="3">
    <source>
        <dbReference type="Proteomes" id="UP000800200"/>
    </source>
</evidence>
<sequence>MRKRGVPLPTGQKYRTVVRRSIWPEREDALKRNDNAGRKWKRFEPGVLIGFGKSSITRIIEKELNDIEFIALIAWLKSLPEYTVWKGLSTLVVQLKEEFLQGWPNASSAAPLGTRNTSQSPVALGTRGKKRPRNGSNARRPEPTTPNGTAIGVPRAPMEQSSGETGRRNGQTAQHNADLDMQRPYTTSKQQRTGRHYALRARQPIRA</sequence>
<dbReference type="Proteomes" id="UP000800200">
    <property type="component" value="Unassembled WGS sequence"/>
</dbReference>
<organism evidence="2 3">
    <name type="scientific">Zopfia rhizophila CBS 207.26</name>
    <dbReference type="NCBI Taxonomy" id="1314779"/>
    <lineage>
        <taxon>Eukaryota</taxon>
        <taxon>Fungi</taxon>
        <taxon>Dikarya</taxon>
        <taxon>Ascomycota</taxon>
        <taxon>Pezizomycotina</taxon>
        <taxon>Dothideomycetes</taxon>
        <taxon>Dothideomycetes incertae sedis</taxon>
        <taxon>Zopfiaceae</taxon>
        <taxon>Zopfia</taxon>
    </lineage>
</organism>
<gene>
    <name evidence="2" type="ORF">K469DRAFT_49978</name>
</gene>
<dbReference type="AlphaFoldDB" id="A0A6A6EGD7"/>
<name>A0A6A6EGD7_9PEZI</name>
<feature type="compositionally biased region" description="Basic residues" evidence="1">
    <location>
        <begin position="192"/>
        <end position="207"/>
    </location>
</feature>
<proteinExistence type="predicted"/>
<dbReference type="EMBL" id="ML994620">
    <property type="protein sequence ID" value="KAF2189902.1"/>
    <property type="molecule type" value="Genomic_DNA"/>
</dbReference>
<keyword evidence="3" id="KW-1185">Reference proteome</keyword>
<reference evidence="2" key="1">
    <citation type="journal article" date="2020" name="Stud. Mycol.">
        <title>101 Dothideomycetes genomes: a test case for predicting lifestyles and emergence of pathogens.</title>
        <authorList>
            <person name="Haridas S."/>
            <person name="Albert R."/>
            <person name="Binder M."/>
            <person name="Bloem J."/>
            <person name="Labutti K."/>
            <person name="Salamov A."/>
            <person name="Andreopoulos B."/>
            <person name="Baker S."/>
            <person name="Barry K."/>
            <person name="Bills G."/>
            <person name="Bluhm B."/>
            <person name="Cannon C."/>
            <person name="Castanera R."/>
            <person name="Culley D."/>
            <person name="Daum C."/>
            <person name="Ezra D."/>
            <person name="Gonzalez J."/>
            <person name="Henrissat B."/>
            <person name="Kuo A."/>
            <person name="Liang C."/>
            <person name="Lipzen A."/>
            <person name="Lutzoni F."/>
            <person name="Magnuson J."/>
            <person name="Mondo S."/>
            <person name="Nolan M."/>
            <person name="Ohm R."/>
            <person name="Pangilinan J."/>
            <person name="Park H.-J."/>
            <person name="Ramirez L."/>
            <person name="Alfaro M."/>
            <person name="Sun H."/>
            <person name="Tritt A."/>
            <person name="Yoshinaga Y."/>
            <person name="Zwiers L.-H."/>
            <person name="Turgeon B."/>
            <person name="Goodwin S."/>
            <person name="Spatafora J."/>
            <person name="Crous P."/>
            <person name="Grigoriev I."/>
        </authorList>
    </citation>
    <scope>NUCLEOTIDE SEQUENCE</scope>
    <source>
        <strain evidence="2">CBS 207.26</strain>
    </source>
</reference>
<evidence type="ECO:0000256" key="1">
    <source>
        <dbReference type="SAM" id="MobiDB-lite"/>
    </source>
</evidence>